<organism evidence="1 2">
    <name type="scientific">Streptomyces lincolnensis</name>
    <dbReference type="NCBI Taxonomy" id="1915"/>
    <lineage>
        <taxon>Bacteria</taxon>
        <taxon>Bacillati</taxon>
        <taxon>Actinomycetota</taxon>
        <taxon>Actinomycetes</taxon>
        <taxon>Kitasatosporales</taxon>
        <taxon>Streptomycetaceae</taxon>
        <taxon>Streptomyces</taxon>
    </lineage>
</organism>
<dbReference type="PANTHER" id="PTHR30154:SF34">
    <property type="entry name" value="TRANSCRIPTIONAL REGULATOR AZLB"/>
    <property type="match status" value="1"/>
</dbReference>
<dbReference type="GO" id="GO:0043565">
    <property type="term" value="F:sequence-specific DNA binding"/>
    <property type="evidence" value="ECO:0007669"/>
    <property type="project" value="InterPro"/>
</dbReference>
<dbReference type="PATRIC" id="fig|1915.4.peg.802"/>
<dbReference type="InterPro" id="IPR000485">
    <property type="entry name" value="AsnC-type_HTH_dom"/>
</dbReference>
<dbReference type="SUPFAM" id="SSF46785">
    <property type="entry name" value="Winged helix' DNA-binding domain"/>
    <property type="match status" value="1"/>
</dbReference>
<dbReference type="Pfam" id="PF13404">
    <property type="entry name" value="HTH_AsnC-type"/>
    <property type="match status" value="1"/>
</dbReference>
<protein>
    <submittedName>
        <fullName evidence="1">AsnC family transcriptional regulator</fullName>
    </submittedName>
</protein>
<dbReference type="InterPro" id="IPR036388">
    <property type="entry name" value="WH-like_DNA-bd_sf"/>
</dbReference>
<dbReference type="InterPro" id="IPR019888">
    <property type="entry name" value="Tscrpt_reg_AsnC-like"/>
</dbReference>
<dbReference type="Gene3D" id="3.30.70.920">
    <property type="match status" value="1"/>
</dbReference>
<dbReference type="PANTHER" id="PTHR30154">
    <property type="entry name" value="LEUCINE-RESPONSIVE REGULATORY PROTEIN"/>
    <property type="match status" value="1"/>
</dbReference>
<dbReference type="InterPro" id="IPR019887">
    <property type="entry name" value="Tscrpt_reg_AsnC/Lrp_C"/>
</dbReference>
<dbReference type="Gene3D" id="1.10.10.10">
    <property type="entry name" value="Winged helix-like DNA-binding domain superfamily/Winged helix DNA-binding domain"/>
    <property type="match status" value="1"/>
</dbReference>
<dbReference type="GO" id="GO:0043200">
    <property type="term" value="P:response to amino acid"/>
    <property type="evidence" value="ECO:0007669"/>
    <property type="project" value="TreeGrafter"/>
</dbReference>
<dbReference type="STRING" id="1915.SLINC_0672"/>
<dbReference type="Pfam" id="PF01037">
    <property type="entry name" value="AsnC_trans_reg"/>
    <property type="match status" value="1"/>
</dbReference>
<dbReference type="OrthoDB" id="166264at2"/>
<dbReference type="GO" id="GO:0005829">
    <property type="term" value="C:cytosol"/>
    <property type="evidence" value="ECO:0007669"/>
    <property type="project" value="TreeGrafter"/>
</dbReference>
<accession>A0A1B1M2M5</accession>
<name>A0A1B1M2M5_STRLN</name>
<dbReference type="RefSeq" id="WP_067426574.1">
    <property type="nucleotide sequence ID" value="NZ_CP016438.1"/>
</dbReference>
<evidence type="ECO:0000313" key="1">
    <source>
        <dbReference type="EMBL" id="ANS62896.1"/>
    </source>
</evidence>
<dbReference type="PROSITE" id="PS50956">
    <property type="entry name" value="HTH_ASNC_2"/>
    <property type="match status" value="1"/>
</dbReference>
<dbReference type="InterPro" id="IPR036390">
    <property type="entry name" value="WH_DNA-bd_sf"/>
</dbReference>
<dbReference type="Proteomes" id="UP000092598">
    <property type="component" value="Chromosome"/>
</dbReference>
<evidence type="ECO:0000313" key="2">
    <source>
        <dbReference type="Proteomes" id="UP000092598"/>
    </source>
</evidence>
<sequence length="149" mass="16978">MDRIDRELLALLLRDGRATYQELGRQVRLSANTVADRVRRLGATGVIRGYRAELNLEAFGRGMEMISDIRLAEGVDRTAFEAQLRDVPQVISAMRLTGDYDYQLRMSCTDAREFEAVIDRLKAELGVRQLRSRLVLHEVSLGLDRILET</sequence>
<proteinExistence type="predicted"/>
<gene>
    <name evidence="1" type="ORF">SLINC_0672</name>
</gene>
<keyword evidence="2" id="KW-1185">Reference proteome</keyword>
<reference evidence="1 2" key="1">
    <citation type="submission" date="2016-07" db="EMBL/GenBank/DDBJ databases">
        <title>Enhancement of antibiotic productionsby engineered nitrateutilization in actinobacteria.</title>
        <authorList>
            <person name="Meng S.C."/>
        </authorList>
    </citation>
    <scope>NUCLEOTIDE SEQUENCE [LARGE SCALE GENOMIC DNA]</scope>
    <source>
        <strain evidence="1 2">NRRL 2936</strain>
    </source>
</reference>
<dbReference type="SUPFAM" id="SSF54909">
    <property type="entry name" value="Dimeric alpha+beta barrel"/>
    <property type="match status" value="1"/>
</dbReference>
<dbReference type="InterPro" id="IPR011008">
    <property type="entry name" value="Dimeric_a/b-barrel"/>
</dbReference>
<dbReference type="KEGG" id="sls:SLINC_0672"/>
<dbReference type="SMART" id="SM00344">
    <property type="entry name" value="HTH_ASNC"/>
    <property type="match status" value="1"/>
</dbReference>
<dbReference type="EMBL" id="CP016438">
    <property type="protein sequence ID" value="ANS62896.1"/>
    <property type="molecule type" value="Genomic_DNA"/>
</dbReference>
<dbReference type="AlphaFoldDB" id="A0A1B1M2M5"/>
<dbReference type="PRINTS" id="PR00033">
    <property type="entry name" value="HTHASNC"/>
</dbReference>